<proteinExistence type="predicted"/>
<dbReference type="GO" id="GO:0016787">
    <property type="term" value="F:hydrolase activity"/>
    <property type="evidence" value="ECO:0007669"/>
    <property type="project" value="InterPro"/>
</dbReference>
<protein>
    <recommendedName>
        <fullName evidence="1">Calcineurin-like phosphoesterase domain-containing protein</fullName>
    </recommendedName>
</protein>
<accession>A0A7S3JZH3</accession>
<dbReference type="Pfam" id="PF00149">
    <property type="entry name" value="Metallophos"/>
    <property type="match status" value="1"/>
</dbReference>
<dbReference type="AlphaFoldDB" id="A0A7S3JZH3"/>
<organism evidence="2">
    <name type="scientific">Aureoumbra lagunensis</name>
    <dbReference type="NCBI Taxonomy" id="44058"/>
    <lineage>
        <taxon>Eukaryota</taxon>
        <taxon>Sar</taxon>
        <taxon>Stramenopiles</taxon>
        <taxon>Ochrophyta</taxon>
        <taxon>Pelagophyceae</taxon>
        <taxon>Pelagomonadales</taxon>
        <taxon>Aureoumbra</taxon>
    </lineage>
</organism>
<gene>
    <name evidence="2" type="ORF">ALAG00032_LOCUS8819</name>
</gene>
<dbReference type="CDD" id="cd00838">
    <property type="entry name" value="MPP_superfamily"/>
    <property type="match status" value="1"/>
</dbReference>
<dbReference type="EMBL" id="HBIJ01013031">
    <property type="protein sequence ID" value="CAE0368058.1"/>
    <property type="molecule type" value="Transcribed_RNA"/>
</dbReference>
<dbReference type="PANTHER" id="PTHR36492">
    <property type="match status" value="1"/>
</dbReference>
<name>A0A7S3JZH3_9STRA</name>
<dbReference type="InterPro" id="IPR052963">
    <property type="entry name" value="Pantetheine_PDE"/>
</dbReference>
<sequence length="432" mass="49275">MVEPDAGLEVFQILKPLRLWVLSDLHTDHAQNLVWLKERALRENSAHFCDVLLCAGDIASSEKVINETLALLAHRFDLVFFCVGNHDAHILARKDKTSVEKIADIQTECRKLGIRLNAAVLKRPDKKALLIAPLESWYEADFDIEPDIPGLCGDSIKKRLRWVDYSCCRWDAQLENLPGFHFGPEFGASSHLAQYFADRNRAQICDISNYFQQHASSTTVISMSHFAPRPDCLPEKRFLIDPHLPKVSGSTKIEAQLRQINSKIHIFGHTHLAVDYVADSVRYLNWPLGSFRERQHQTRIVSGSGILLLYDEARGFADIQPTFWSYYYSQYPRDANICLLAPWVRRVYNALGLSVDESIQAQQAALRAKDPNAIPFPQYPENNSADIYYARTAKQYKSWRAPPYDADDFQSSLQEVNNDSSLDNDDDVTARF</sequence>
<evidence type="ECO:0000259" key="1">
    <source>
        <dbReference type="Pfam" id="PF00149"/>
    </source>
</evidence>
<feature type="domain" description="Calcineurin-like phosphoesterase" evidence="1">
    <location>
        <begin position="17"/>
        <end position="103"/>
    </location>
</feature>
<evidence type="ECO:0000313" key="2">
    <source>
        <dbReference type="EMBL" id="CAE0368058.1"/>
    </source>
</evidence>
<reference evidence="2" key="1">
    <citation type="submission" date="2021-01" db="EMBL/GenBank/DDBJ databases">
        <authorList>
            <person name="Corre E."/>
            <person name="Pelletier E."/>
            <person name="Niang G."/>
            <person name="Scheremetjew M."/>
            <person name="Finn R."/>
            <person name="Kale V."/>
            <person name="Holt S."/>
            <person name="Cochrane G."/>
            <person name="Meng A."/>
            <person name="Brown T."/>
            <person name="Cohen L."/>
        </authorList>
    </citation>
    <scope>NUCLEOTIDE SEQUENCE</scope>
    <source>
        <strain evidence="2">CCMP1510</strain>
    </source>
</reference>
<dbReference type="Gene3D" id="3.60.21.10">
    <property type="match status" value="1"/>
</dbReference>
<dbReference type="SUPFAM" id="SSF56300">
    <property type="entry name" value="Metallo-dependent phosphatases"/>
    <property type="match status" value="1"/>
</dbReference>
<dbReference type="InterPro" id="IPR029052">
    <property type="entry name" value="Metallo-depent_PP-like"/>
</dbReference>
<dbReference type="PANTHER" id="PTHR36492:SF2">
    <property type="entry name" value="[ACYL-CARRIER-PROTEIN] PHOSPHODIESTERASE PPTH"/>
    <property type="match status" value="1"/>
</dbReference>
<dbReference type="InterPro" id="IPR004843">
    <property type="entry name" value="Calcineurin-like_PHP"/>
</dbReference>